<dbReference type="SUPFAM" id="SSF55486">
    <property type="entry name" value="Metalloproteases ('zincins'), catalytic domain"/>
    <property type="match status" value="1"/>
</dbReference>
<organism evidence="12 13">
    <name type="scientific">Hypothenemus hampei</name>
    <name type="common">Coffee berry borer</name>
    <dbReference type="NCBI Taxonomy" id="57062"/>
    <lineage>
        <taxon>Eukaryota</taxon>
        <taxon>Metazoa</taxon>
        <taxon>Ecdysozoa</taxon>
        <taxon>Arthropoda</taxon>
        <taxon>Hexapoda</taxon>
        <taxon>Insecta</taxon>
        <taxon>Pterygota</taxon>
        <taxon>Neoptera</taxon>
        <taxon>Endopterygota</taxon>
        <taxon>Coleoptera</taxon>
        <taxon>Polyphaga</taxon>
        <taxon>Cucujiformia</taxon>
        <taxon>Curculionidae</taxon>
        <taxon>Scolytinae</taxon>
        <taxon>Hypothenemus</taxon>
    </lineage>
</organism>
<comment type="caution">
    <text evidence="12">The sequence shown here is derived from an EMBL/GenBank/DDBJ whole genome shotgun (WGS) entry which is preliminary data.</text>
</comment>
<dbReference type="GO" id="GO:0006508">
    <property type="term" value="P:proteolysis"/>
    <property type="evidence" value="ECO:0007669"/>
    <property type="project" value="UniProtKB-KW"/>
</dbReference>
<keyword evidence="4" id="KW-0645">Protease</keyword>
<keyword evidence="9" id="KW-0472">Membrane</keyword>
<comment type="cofactor">
    <cofactor evidence="1">
        <name>Zn(2+)</name>
        <dbReference type="ChEBI" id="CHEBI:29105"/>
    </cofactor>
</comment>
<dbReference type="InterPro" id="IPR008753">
    <property type="entry name" value="Peptidase_M13_N"/>
</dbReference>
<dbReference type="Pfam" id="PF01431">
    <property type="entry name" value="Peptidase_M13"/>
    <property type="match status" value="1"/>
</dbReference>
<name>A0ABD1FBY6_HYPHA</name>
<dbReference type="Pfam" id="PF05649">
    <property type="entry name" value="Peptidase_M13_N"/>
    <property type="match status" value="1"/>
</dbReference>
<dbReference type="Gene3D" id="1.10.1380.10">
    <property type="entry name" value="Neutral endopeptidase , domain2"/>
    <property type="match status" value="1"/>
</dbReference>
<dbReference type="InterPro" id="IPR018497">
    <property type="entry name" value="Peptidase_M13_C"/>
</dbReference>
<dbReference type="PANTHER" id="PTHR11733:SF228">
    <property type="entry name" value="PROTEIN GONE EARLY"/>
    <property type="match status" value="1"/>
</dbReference>
<evidence type="ECO:0000256" key="8">
    <source>
        <dbReference type="ARBA" id="ARBA00023049"/>
    </source>
</evidence>
<dbReference type="GO" id="GO:0008237">
    <property type="term" value="F:metallopeptidase activity"/>
    <property type="evidence" value="ECO:0007669"/>
    <property type="project" value="UniProtKB-KW"/>
</dbReference>
<keyword evidence="7" id="KW-0862">Zinc</keyword>
<keyword evidence="9" id="KW-1133">Transmembrane helix</keyword>
<protein>
    <submittedName>
        <fullName evidence="12">Uncharacterized protein</fullName>
    </submittedName>
</protein>
<dbReference type="CDD" id="cd08662">
    <property type="entry name" value="M13"/>
    <property type="match status" value="1"/>
</dbReference>
<evidence type="ECO:0000259" key="10">
    <source>
        <dbReference type="Pfam" id="PF01431"/>
    </source>
</evidence>
<evidence type="ECO:0000256" key="2">
    <source>
        <dbReference type="ARBA" id="ARBA00004401"/>
    </source>
</evidence>
<feature type="transmembrane region" description="Helical" evidence="9">
    <location>
        <begin position="63"/>
        <end position="87"/>
    </location>
</feature>
<gene>
    <name evidence="12" type="ORF">ABEB36_000651</name>
</gene>
<dbReference type="GO" id="GO:0005886">
    <property type="term" value="C:plasma membrane"/>
    <property type="evidence" value="ECO:0007669"/>
    <property type="project" value="UniProtKB-SubCell"/>
</dbReference>
<dbReference type="InterPro" id="IPR024079">
    <property type="entry name" value="MetalloPept_cat_dom_sf"/>
</dbReference>
<evidence type="ECO:0000256" key="4">
    <source>
        <dbReference type="ARBA" id="ARBA00022670"/>
    </source>
</evidence>
<keyword evidence="6" id="KW-0378">Hydrolase</keyword>
<comment type="similarity">
    <text evidence="3">Belongs to the peptidase M13 family.</text>
</comment>
<feature type="domain" description="Peptidase M13 N-terminal" evidence="11">
    <location>
        <begin position="121"/>
        <end position="452"/>
    </location>
</feature>
<dbReference type="PANTHER" id="PTHR11733">
    <property type="entry name" value="ZINC METALLOPROTEASE FAMILY M13 NEPRILYSIN-RELATED"/>
    <property type="match status" value="1"/>
</dbReference>
<evidence type="ECO:0000256" key="6">
    <source>
        <dbReference type="ARBA" id="ARBA00022801"/>
    </source>
</evidence>
<reference evidence="12 13" key="1">
    <citation type="submission" date="2024-05" db="EMBL/GenBank/DDBJ databases">
        <title>Genetic variation in Jamaican populations of the coffee berry borer (Hypothenemus hampei).</title>
        <authorList>
            <person name="Errbii M."/>
            <person name="Myrie A."/>
        </authorList>
    </citation>
    <scope>NUCLEOTIDE SEQUENCE [LARGE SCALE GENOMIC DNA]</scope>
    <source>
        <strain evidence="12">JA-Hopewell-2020-01-JO</strain>
        <tissue evidence="12">Whole body</tissue>
    </source>
</reference>
<proteinExistence type="inferred from homology"/>
<dbReference type="Proteomes" id="UP001566132">
    <property type="component" value="Unassembled WGS sequence"/>
</dbReference>
<feature type="domain" description="Peptidase M13 C-terminal" evidence="10">
    <location>
        <begin position="574"/>
        <end position="755"/>
    </location>
</feature>
<keyword evidence="5" id="KW-0479">Metal-binding</keyword>
<evidence type="ECO:0000313" key="13">
    <source>
        <dbReference type="Proteomes" id="UP001566132"/>
    </source>
</evidence>
<evidence type="ECO:0000259" key="11">
    <source>
        <dbReference type="Pfam" id="PF05649"/>
    </source>
</evidence>
<evidence type="ECO:0000256" key="3">
    <source>
        <dbReference type="ARBA" id="ARBA00007357"/>
    </source>
</evidence>
<evidence type="ECO:0000256" key="9">
    <source>
        <dbReference type="SAM" id="Phobius"/>
    </source>
</evidence>
<evidence type="ECO:0000256" key="7">
    <source>
        <dbReference type="ARBA" id="ARBA00022833"/>
    </source>
</evidence>
<dbReference type="Gene3D" id="3.40.390.10">
    <property type="entry name" value="Collagenase (Catalytic Domain)"/>
    <property type="match status" value="1"/>
</dbReference>
<evidence type="ECO:0000256" key="1">
    <source>
        <dbReference type="ARBA" id="ARBA00001947"/>
    </source>
</evidence>
<comment type="subcellular location">
    <subcellularLocation>
        <location evidence="2">Cell membrane</location>
        <topology evidence="2">Single-pass type II membrane protein</topology>
    </subcellularLocation>
</comment>
<dbReference type="InterPro" id="IPR000718">
    <property type="entry name" value="Peptidase_M13"/>
</dbReference>
<dbReference type="AlphaFoldDB" id="A0ABD1FBY6"/>
<sequence length="762" mass="87598">MPDHHHKDNGATKNGTNMDTIKSELESSEIDPCIESKPKVSMRFHEKVLADLQERTQLNRHQIIIGLAVVSLAVALLIVVIGLSIAWPRLPHMLGYPLCKTSQCLRAASQLQDNINASISPCNDLWGSICTKYAKTPMLRPPNKPVWNLKQLIIQKELERIRTEISTLELPVHIGTVEWKLKHFYEACLDVDTIALDRERPLTNIISELGGWYILRDWNDVDFDGMKVLNNLHVRYGVSPYFRVHVEPNPHVANSYSIRISPSGLGLPDRAYYYLENDDRIIVSYMDYIRDVVISLSSTKNEAGKFAKDIFNYEKRLAEINPERVQLQNPIKTYNAISLSELKQTTSTQIPFYDILQAMFPDVTITENSEVIVTDLEYLSQVAQIISSTDRHTMNGYLIWCLVRQYLPYLSENYTAALHSFNNELFGVSKREKRWETCTKLVRKHMALAIEARLETVYPISEKTGKILNDTFVTILRVVKEKVGKFDNSVLLTQHLESKLKSLTFHLGLPQSTRTSQFIKDHYNALKIVRMNLFEGIKSILTLQRRIEEKLLQNTMPEGVFLKELFHEEPQVRYLPSKNTIVVPRSLLVDPYFEVGYPRPVLYGRLGVEIAEAILSAILPYDSLWTSNRKILSPFHMTVNESLNSMRESVECLMHKKINKEAALLALKHLLAVRVAYESMNVASSMEGHMHFGGLERYEEDEVYFITHAQTQCAQQSKQYEFLENVLYFRVSSKSMLDLTWRNIKEFPEAFSCSVANRKSCV</sequence>
<dbReference type="EMBL" id="JBDJPC010000001">
    <property type="protein sequence ID" value="KAL1516794.1"/>
    <property type="molecule type" value="Genomic_DNA"/>
</dbReference>
<keyword evidence="13" id="KW-1185">Reference proteome</keyword>
<evidence type="ECO:0000313" key="12">
    <source>
        <dbReference type="EMBL" id="KAL1516794.1"/>
    </source>
</evidence>
<dbReference type="InterPro" id="IPR042089">
    <property type="entry name" value="Peptidase_M13_dom_2"/>
</dbReference>
<dbReference type="GO" id="GO:0046872">
    <property type="term" value="F:metal ion binding"/>
    <property type="evidence" value="ECO:0007669"/>
    <property type="project" value="UniProtKB-KW"/>
</dbReference>
<keyword evidence="8" id="KW-0482">Metalloprotease</keyword>
<evidence type="ECO:0000256" key="5">
    <source>
        <dbReference type="ARBA" id="ARBA00022723"/>
    </source>
</evidence>
<keyword evidence="9" id="KW-0812">Transmembrane</keyword>
<dbReference type="PROSITE" id="PS51885">
    <property type="entry name" value="NEPRILYSIN"/>
    <property type="match status" value="1"/>
</dbReference>
<accession>A0ABD1FBY6</accession>